<dbReference type="Pfam" id="PF17276">
    <property type="entry name" value="DUF5341"/>
    <property type="match status" value="1"/>
</dbReference>
<evidence type="ECO:0000313" key="3">
    <source>
        <dbReference type="Proteomes" id="UP000750334"/>
    </source>
</evidence>
<evidence type="ECO:0000313" key="2">
    <source>
        <dbReference type="EMBL" id="KAG0668229.1"/>
    </source>
</evidence>
<evidence type="ECO:0000256" key="1">
    <source>
        <dbReference type="SAM" id="SignalP"/>
    </source>
</evidence>
<accession>A0A9P7BA26</accession>
<gene>
    <name evidence="2" type="ORF">C6P45_004882</name>
</gene>
<protein>
    <submittedName>
        <fullName evidence="2">Uncharacterized protein</fullName>
    </submittedName>
</protein>
<sequence>MLSITSKFTVIFLLLATGMTYPLVKRNAIKLGKTGWYFDLTPTDLSHWAGSVHTVCEKADPLVCLGESVVATVLTGIMAVGNGGVPPVSPADEAAVTTVTVTAVPTATGSSTDNGLVVPGIIHNGVHVITDVAKILNNAGIKLLGLYDPVAADLVKSSEGLVGGIIHFETNIGKHIAAQIGETNFTKLANQISNITPGIPVFKEAENGVKNVVNWVSYTLKETDHDINEIINELENFDVVKIATQVTNFIKGVEDYKFCLSPASSNGTSSTNGAKHLLGEVYFNSYGLLEFECS</sequence>
<dbReference type="InterPro" id="IPR035237">
    <property type="entry name" value="DUF5341"/>
</dbReference>
<keyword evidence="1" id="KW-0732">Signal</keyword>
<comment type="caution">
    <text evidence="2">The sequence shown here is derived from an EMBL/GenBank/DDBJ whole genome shotgun (WGS) entry which is preliminary data.</text>
</comment>
<dbReference type="EMBL" id="PUHR01000074">
    <property type="protein sequence ID" value="KAG0668229.1"/>
    <property type="molecule type" value="Genomic_DNA"/>
</dbReference>
<name>A0A9P7BA26_MAUEX</name>
<proteinExistence type="predicted"/>
<dbReference type="OrthoDB" id="4065888at2759"/>
<dbReference type="Proteomes" id="UP000750334">
    <property type="component" value="Unassembled WGS sequence"/>
</dbReference>
<reference evidence="2 3" key="1">
    <citation type="submission" date="2020-11" db="EMBL/GenBank/DDBJ databases">
        <title>Kefir isolates.</title>
        <authorList>
            <person name="Marcisauskas S."/>
            <person name="Kim Y."/>
            <person name="Blasche S."/>
        </authorList>
    </citation>
    <scope>NUCLEOTIDE SEQUENCE [LARGE SCALE GENOMIC DNA]</scope>
    <source>
        <strain evidence="2 3">OG2</strain>
    </source>
</reference>
<dbReference type="AlphaFoldDB" id="A0A9P7BA26"/>
<organism evidence="2 3">
    <name type="scientific">Maudiozyma exigua</name>
    <name type="common">Yeast</name>
    <name type="synonym">Kazachstania exigua</name>
    <dbReference type="NCBI Taxonomy" id="34358"/>
    <lineage>
        <taxon>Eukaryota</taxon>
        <taxon>Fungi</taxon>
        <taxon>Dikarya</taxon>
        <taxon>Ascomycota</taxon>
        <taxon>Saccharomycotina</taxon>
        <taxon>Saccharomycetes</taxon>
        <taxon>Saccharomycetales</taxon>
        <taxon>Saccharomycetaceae</taxon>
        <taxon>Maudiozyma</taxon>
    </lineage>
</organism>
<feature type="chain" id="PRO_5040279894" evidence="1">
    <location>
        <begin position="21"/>
        <end position="294"/>
    </location>
</feature>
<feature type="signal peptide" evidence="1">
    <location>
        <begin position="1"/>
        <end position="20"/>
    </location>
</feature>
<keyword evidence="3" id="KW-1185">Reference proteome</keyword>